<sequence>MSSSESIGPVSARPDFAGPRRRLKPVVGKARKILREALPELEATDLVLVACSGGPDSLALAAVAAFFNNRKSFRVGAIIVDHGLQDGSAAVAQQTAAKLRAFGLAPVEIRTVDVVAGPGGPEDSARVARYGALEAAAVEHGAVAVLLGHTLDDQAEQVMLGLARGSGTRSLSGMPARREFPGGVHLRPFLPLSREETEAICAVESLEPWRDPSNSDPGFTRSRIRHDVLPYLEVELGPGIAESFYRSASILAQDADFLDQLAQAEFDRIAELAPEQVLLSEAELNQLAPALRHRVLALAVVHLGGTQPSFERLRAAEALLRRHGSAGPVQLAGKVSAYRQARNSGPSYGKLVLKRPSQPNQAN</sequence>
<dbReference type="SUPFAM" id="SSF82829">
    <property type="entry name" value="MesJ substrate recognition domain-like"/>
    <property type="match status" value="1"/>
</dbReference>
<dbReference type="NCBIfam" id="TIGR02432">
    <property type="entry name" value="lysidine_TilS_N"/>
    <property type="match status" value="1"/>
</dbReference>
<dbReference type="GO" id="GO:0005737">
    <property type="term" value="C:cytoplasm"/>
    <property type="evidence" value="ECO:0007669"/>
    <property type="project" value="UniProtKB-SubCell"/>
</dbReference>
<organism evidence="10 11">
    <name type="scientific">Renibacterium salmoninarum (strain ATCC 33209 / DSM 20767 / JCM 11484 / NBRC 15589 / NCIMB 2235)</name>
    <dbReference type="NCBI Taxonomy" id="288705"/>
    <lineage>
        <taxon>Bacteria</taxon>
        <taxon>Bacillati</taxon>
        <taxon>Actinomycetota</taxon>
        <taxon>Actinomycetes</taxon>
        <taxon>Micrococcales</taxon>
        <taxon>Micrococcaceae</taxon>
        <taxon>Renibacterium</taxon>
    </lineage>
</organism>
<dbReference type="GO" id="GO:0032267">
    <property type="term" value="F:tRNA(Ile)-lysidine synthase activity"/>
    <property type="evidence" value="ECO:0007669"/>
    <property type="project" value="UniProtKB-EC"/>
</dbReference>
<dbReference type="InterPro" id="IPR012795">
    <property type="entry name" value="tRNA_Ile_lys_synt_N"/>
</dbReference>
<dbReference type="InterPro" id="IPR011063">
    <property type="entry name" value="TilS/TtcA_N"/>
</dbReference>
<proteinExistence type="inferred from homology"/>
<dbReference type="Pfam" id="PF01171">
    <property type="entry name" value="ATP_bind_3"/>
    <property type="match status" value="1"/>
</dbReference>
<evidence type="ECO:0000256" key="5">
    <source>
        <dbReference type="ARBA" id="ARBA00022840"/>
    </source>
</evidence>
<dbReference type="CDD" id="cd01992">
    <property type="entry name" value="TilS_N"/>
    <property type="match status" value="1"/>
</dbReference>
<evidence type="ECO:0000313" key="11">
    <source>
        <dbReference type="Proteomes" id="UP000002007"/>
    </source>
</evidence>
<dbReference type="EC" id="6.3.4.19" evidence="7"/>
<keyword evidence="2 7" id="KW-0436">Ligase</keyword>
<dbReference type="RefSeq" id="WP_012246579.1">
    <property type="nucleotide sequence ID" value="NC_010168.1"/>
</dbReference>
<dbReference type="PANTHER" id="PTHR43033">
    <property type="entry name" value="TRNA(ILE)-LYSIDINE SYNTHASE-RELATED"/>
    <property type="match status" value="1"/>
</dbReference>
<dbReference type="HAMAP" id="MF_01161">
    <property type="entry name" value="tRNA_Ile_lys_synt"/>
    <property type="match status" value="1"/>
</dbReference>
<evidence type="ECO:0000256" key="4">
    <source>
        <dbReference type="ARBA" id="ARBA00022741"/>
    </source>
</evidence>
<keyword evidence="1 7" id="KW-0963">Cytoplasm</keyword>
<name>A9WUR6_RENSM</name>
<evidence type="ECO:0000313" key="10">
    <source>
        <dbReference type="EMBL" id="ABY24937.1"/>
    </source>
</evidence>
<dbReference type="InterPro" id="IPR015262">
    <property type="entry name" value="tRNA_Ile_lys_synt_subst-bd"/>
</dbReference>
<comment type="domain">
    <text evidence="7">The N-terminal region contains the highly conserved SGGXDS motif, predicted to be a P-loop motif involved in ATP binding.</text>
</comment>
<dbReference type="Pfam" id="PF09179">
    <property type="entry name" value="TilS"/>
    <property type="match status" value="1"/>
</dbReference>
<evidence type="ECO:0000256" key="3">
    <source>
        <dbReference type="ARBA" id="ARBA00022694"/>
    </source>
</evidence>
<dbReference type="eggNOG" id="COG0037">
    <property type="taxonomic scope" value="Bacteria"/>
</dbReference>
<accession>A9WUR6</accession>
<feature type="binding site" evidence="7">
    <location>
        <begin position="52"/>
        <end position="57"/>
    </location>
    <ligand>
        <name>ATP</name>
        <dbReference type="ChEBI" id="CHEBI:30616"/>
    </ligand>
</feature>
<comment type="catalytic activity">
    <reaction evidence="6 7">
        <text>cytidine(34) in tRNA(Ile2) + L-lysine + ATP = lysidine(34) in tRNA(Ile2) + AMP + diphosphate + H(+)</text>
        <dbReference type="Rhea" id="RHEA:43744"/>
        <dbReference type="Rhea" id="RHEA-COMP:10625"/>
        <dbReference type="Rhea" id="RHEA-COMP:10670"/>
        <dbReference type="ChEBI" id="CHEBI:15378"/>
        <dbReference type="ChEBI" id="CHEBI:30616"/>
        <dbReference type="ChEBI" id="CHEBI:32551"/>
        <dbReference type="ChEBI" id="CHEBI:33019"/>
        <dbReference type="ChEBI" id="CHEBI:82748"/>
        <dbReference type="ChEBI" id="CHEBI:83665"/>
        <dbReference type="ChEBI" id="CHEBI:456215"/>
        <dbReference type="EC" id="6.3.4.19"/>
    </reaction>
</comment>
<keyword evidence="5 7" id="KW-0067">ATP-binding</keyword>
<protein>
    <recommendedName>
        <fullName evidence="7">tRNA(Ile)-lysidine synthase</fullName>
        <ecNumber evidence="7">6.3.4.19</ecNumber>
    </recommendedName>
    <alternativeName>
        <fullName evidence="7">tRNA(Ile)-2-lysyl-cytidine synthase</fullName>
    </alternativeName>
    <alternativeName>
        <fullName evidence="7">tRNA(Ile)-lysidine synthetase</fullName>
    </alternativeName>
</protein>
<evidence type="ECO:0000259" key="8">
    <source>
        <dbReference type="Pfam" id="PF01171"/>
    </source>
</evidence>
<dbReference type="AlphaFoldDB" id="A9WUR6"/>
<dbReference type="GO" id="GO:0005524">
    <property type="term" value="F:ATP binding"/>
    <property type="evidence" value="ECO:0007669"/>
    <property type="project" value="UniProtKB-UniRule"/>
</dbReference>
<dbReference type="InterPro" id="IPR012094">
    <property type="entry name" value="tRNA_Ile_lys_synt"/>
</dbReference>
<comment type="similarity">
    <text evidence="7">Belongs to the tRNA(Ile)-lysidine synthase family.</text>
</comment>
<evidence type="ECO:0000256" key="6">
    <source>
        <dbReference type="ARBA" id="ARBA00048539"/>
    </source>
</evidence>
<dbReference type="Gene3D" id="1.20.59.20">
    <property type="match status" value="1"/>
</dbReference>
<dbReference type="InterPro" id="IPR014729">
    <property type="entry name" value="Rossmann-like_a/b/a_fold"/>
</dbReference>
<dbReference type="PANTHER" id="PTHR43033:SF1">
    <property type="entry name" value="TRNA(ILE)-LYSIDINE SYNTHASE-RELATED"/>
    <property type="match status" value="1"/>
</dbReference>
<comment type="subcellular location">
    <subcellularLocation>
        <location evidence="7">Cytoplasm</location>
    </subcellularLocation>
</comment>
<dbReference type="SUPFAM" id="SSF52402">
    <property type="entry name" value="Adenine nucleotide alpha hydrolases-like"/>
    <property type="match status" value="1"/>
</dbReference>
<keyword evidence="11" id="KW-1185">Reference proteome</keyword>
<evidence type="ECO:0000256" key="7">
    <source>
        <dbReference type="HAMAP-Rule" id="MF_01161"/>
    </source>
</evidence>
<dbReference type="KEGG" id="rsa:RSal33209_3220"/>
<evidence type="ECO:0000256" key="2">
    <source>
        <dbReference type="ARBA" id="ARBA00022598"/>
    </source>
</evidence>
<dbReference type="GO" id="GO:0006400">
    <property type="term" value="P:tRNA modification"/>
    <property type="evidence" value="ECO:0007669"/>
    <property type="project" value="UniProtKB-UniRule"/>
</dbReference>
<comment type="function">
    <text evidence="7">Ligates lysine onto the cytidine present at position 34 of the AUA codon-specific tRNA(Ile) that contains the anticodon CAU, in an ATP-dependent manner. Cytidine is converted to lysidine, thus changing the amino acid specificity of the tRNA from methionine to isoleucine.</text>
</comment>
<dbReference type="HOGENOM" id="CLU_018869_1_0_11"/>
<feature type="domain" description="tRNA(Ile)-lysidine/2-thiocytidine synthase N-terminal" evidence="8">
    <location>
        <begin position="47"/>
        <end position="226"/>
    </location>
</feature>
<keyword evidence="4 7" id="KW-0547">Nucleotide-binding</keyword>
<dbReference type="STRING" id="288705.RSal33209_3220"/>
<dbReference type="EMBL" id="CP000910">
    <property type="protein sequence ID" value="ABY24937.1"/>
    <property type="molecule type" value="Genomic_DNA"/>
</dbReference>
<keyword evidence="3 7" id="KW-0819">tRNA processing</keyword>
<evidence type="ECO:0000259" key="9">
    <source>
        <dbReference type="Pfam" id="PF09179"/>
    </source>
</evidence>
<feature type="domain" description="tRNA(Ile)-lysidine synthase substrate-binding" evidence="9">
    <location>
        <begin position="281"/>
        <end position="340"/>
    </location>
</feature>
<gene>
    <name evidence="7 10" type="primary">tilS</name>
    <name evidence="10" type="ordered locus">RSal33209_3220</name>
</gene>
<dbReference type="Gene3D" id="3.40.50.620">
    <property type="entry name" value="HUPs"/>
    <property type="match status" value="1"/>
</dbReference>
<dbReference type="Proteomes" id="UP000002007">
    <property type="component" value="Chromosome"/>
</dbReference>
<evidence type="ECO:0000256" key="1">
    <source>
        <dbReference type="ARBA" id="ARBA00022490"/>
    </source>
</evidence>
<reference evidence="11" key="1">
    <citation type="journal article" date="2008" name="J. Bacteriol.">
        <title>Genome sequence of the fish pathogen Renibacterium salmoninarum suggests reductive evolution away from an environmental Arthrobacter ancestor.</title>
        <authorList>
            <person name="Wiens G.D."/>
            <person name="Rockey D.D."/>
            <person name="Wu Z."/>
            <person name="Chang J."/>
            <person name="Levy R."/>
            <person name="Crane S."/>
            <person name="Chen D.S."/>
            <person name="Capri G.R."/>
            <person name="Burnett J.R."/>
            <person name="Sudheesh P.S."/>
            <person name="Schipma M.J."/>
            <person name="Burd H."/>
            <person name="Bhattacharyya A."/>
            <person name="Rhodes L.D."/>
            <person name="Kaul R."/>
            <person name="Strom M.S."/>
        </authorList>
    </citation>
    <scope>NUCLEOTIDE SEQUENCE [LARGE SCALE GENOMIC DNA]</scope>
    <source>
        <strain evidence="11">ATCC 33209 / DSM 20767 / JCM 11484 / NBRC 15589 / NCIMB 2235</strain>
    </source>
</reference>